<dbReference type="InterPro" id="IPR002347">
    <property type="entry name" value="SDR_fam"/>
</dbReference>
<dbReference type="PROSITE" id="PS00061">
    <property type="entry name" value="ADH_SHORT"/>
    <property type="match status" value="1"/>
</dbReference>
<dbReference type="PANTHER" id="PTHR42760">
    <property type="entry name" value="SHORT-CHAIN DEHYDROGENASES/REDUCTASES FAMILY MEMBER"/>
    <property type="match status" value="1"/>
</dbReference>
<dbReference type="SUPFAM" id="SSF51735">
    <property type="entry name" value="NAD(P)-binding Rossmann-fold domains"/>
    <property type="match status" value="1"/>
</dbReference>
<dbReference type="PRINTS" id="PR00081">
    <property type="entry name" value="GDHRDH"/>
</dbReference>
<gene>
    <name evidence="2" type="ORF">HCU74_03985</name>
</gene>
<dbReference type="InterPro" id="IPR036291">
    <property type="entry name" value="NAD(P)-bd_dom_sf"/>
</dbReference>
<dbReference type="PANTHER" id="PTHR42760:SF40">
    <property type="entry name" value="3-OXOACYL-[ACYL-CARRIER-PROTEIN] REDUCTASE, CHLOROPLASTIC"/>
    <property type="match status" value="1"/>
</dbReference>
<reference evidence="2 3" key="1">
    <citation type="submission" date="2020-04" db="EMBL/GenBank/DDBJ databases">
        <authorList>
            <person name="Yoon J."/>
        </authorList>
    </citation>
    <scope>NUCLEOTIDE SEQUENCE [LARGE SCALE GENOMIC DNA]</scope>
    <source>
        <strain evidence="2 3">KMU-166</strain>
    </source>
</reference>
<evidence type="ECO:0000256" key="1">
    <source>
        <dbReference type="ARBA" id="ARBA00006484"/>
    </source>
</evidence>
<dbReference type="InterPro" id="IPR020904">
    <property type="entry name" value="Sc_DH/Rdtase_CS"/>
</dbReference>
<comment type="caution">
    <text evidence="2">The sequence shown here is derived from an EMBL/GenBank/DDBJ whole genome shotgun (WGS) entry which is preliminary data.</text>
</comment>
<dbReference type="RefSeq" id="WP_168449091.1">
    <property type="nucleotide sequence ID" value="NZ_JAAWWK010000001.1"/>
</dbReference>
<dbReference type="CDD" id="cd05233">
    <property type="entry name" value="SDR_c"/>
    <property type="match status" value="1"/>
</dbReference>
<protein>
    <submittedName>
        <fullName evidence="2">SDR family oxidoreductase</fullName>
    </submittedName>
</protein>
<evidence type="ECO:0000313" key="2">
    <source>
        <dbReference type="EMBL" id="NKI16578.1"/>
    </source>
</evidence>
<dbReference type="PRINTS" id="PR00080">
    <property type="entry name" value="SDRFAMILY"/>
</dbReference>
<accession>A0ABX1GDN1</accession>
<sequence>MFSLENKTAIVTGAGSGIGKATAQRLKRAGANVVAADIVDCAEEASRAGCAFRQVDVGEPEQIAALCDYALEEYGSLDIMVNNAAISTGRMLAEVDSEENSLRFWRVNLLSAQMGTKEAAARMKPGGSIINLTSITALRGFPQWSEYGATKGGIIALTQTAAIEYGGAGVRVNAVAPGIINTPMAMREAPDMVEKNAEIFAPLGRIGTPEELAAAIHFLASDDASYITGQILSVDGGWSAGTSLQAFGMAMQS</sequence>
<proteinExistence type="inferred from homology"/>
<dbReference type="Gene3D" id="3.40.50.720">
    <property type="entry name" value="NAD(P)-binding Rossmann-like Domain"/>
    <property type="match status" value="1"/>
</dbReference>
<keyword evidence="3" id="KW-1185">Reference proteome</keyword>
<dbReference type="Proteomes" id="UP000765845">
    <property type="component" value="Unassembled WGS sequence"/>
</dbReference>
<evidence type="ECO:0000313" key="3">
    <source>
        <dbReference type="Proteomes" id="UP000765845"/>
    </source>
</evidence>
<name>A0ABX1GDN1_9GAMM</name>
<dbReference type="Pfam" id="PF13561">
    <property type="entry name" value="adh_short_C2"/>
    <property type="match status" value="1"/>
</dbReference>
<organism evidence="2 3">
    <name type="scientific">Spongiibacter thalassae</name>
    <dbReference type="NCBI Taxonomy" id="2721624"/>
    <lineage>
        <taxon>Bacteria</taxon>
        <taxon>Pseudomonadati</taxon>
        <taxon>Pseudomonadota</taxon>
        <taxon>Gammaproteobacteria</taxon>
        <taxon>Cellvibrionales</taxon>
        <taxon>Spongiibacteraceae</taxon>
        <taxon>Spongiibacter</taxon>
    </lineage>
</organism>
<dbReference type="EMBL" id="JAAWWK010000001">
    <property type="protein sequence ID" value="NKI16578.1"/>
    <property type="molecule type" value="Genomic_DNA"/>
</dbReference>
<comment type="similarity">
    <text evidence="1">Belongs to the short-chain dehydrogenases/reductases (SDR) family.</text>
</comment>